<protein>
    <submittedName>
        <fullName evidence="1">Uncharacterized protein</fullName>
    </submittedName>
</protein>
<dbReference type="Proteomes" id="UP000464293">
    <property type="component" value="Segment"/>
</dbReference>
<name>A0A6B9WKQ5_9CAUD</name>
<evidence type="ECO:0000313" key="1">
    <source>
        <dbReference type="EMBL" id="QHR66303.1"/>
    </source>
</evidence>
<keyword evidence="2" id="KW-1185">Reference proteome</keyword>
<reference evidence="2" key="1">
    <citation type="submission" date="2019-12" db="EMBL/GenBank/DDBJ databases">
        <authorList>
            <person name="Olsen N.S."/>
            <person name="Junco L.M.F."/>
            <person name="Kot W."/>
            <person name="Hansen L.H."/>
        </authorList>
    </citation>
    <scope>NUCLEOTIDE SEQUENCE [LARGE SCALE GENOMIC DNA]</scope>
</reference>
<dbReference type="EMBL" id="MN850575">
    <property type="protein sequence ID" value="QHR66303.1"/>
    <property type="molecule type" value="Genomic_DNA"/>
</dbReference>
<organism evidence="1 2">
    <name type="scientific">Escherichia phage rolling</name>
    <dbReference type="NCBI Taxonomy" id="2696442"/>
    <lineage>
        <taxon>Viruses</taxon>
        <taxon>Duplodnaviria</taxon>
        <taxon>Heunggongvirae</taxon>
        <taxon>Uroviricota</taxon>
        <taxon>Caudoviricetes</taxon>
        <taxon>Dhillonvirus</taxon>
        <taxon>Dhillonvirus rolling</taxon>
    </lineage>
</organism>
<evidence type="ECO:0000313" key="2">
    <source>
        <dbReference type="Proteomes" id="UP000464293"/>
    </source>
</evidence>
<accession>A0A6B9WKQ5</accession>
<proteinExistence type="predicted"/>
<gene>
    <name evidence="1" type="ORF">rolling_4</name>
</gene>
<sequence>MATLSHDKPTGEVKAQDVFGARRAHHTIASLVNTVVFLHLVYYRWVAVND</sequence>